<evidence type="ECO:0000313" key="3">
    <source>
        <dbReference type="Proteomes" id="UP000186309"/>
    </source>
</evidence>
<dbReference type="AlphaFoldDB" id="A0A1U7CYP4"/>
<accession>A0A1U7CYP4</accession>
<name>A0A1U7CYP4_9BACT</name>
<evidence type="ECO:0008006" key="4">
    <source>
        <dbReference type="Google" id="ProtNLM"/>
    </source>
</evidence>
<dbReference type="EMBL" id="CP019082">
    <property type="protein sequence ID" value="APW64026.1"/>
    <property type="molecule type" value="Genomic_DNA"/>
</dbReference>
<dbReference type="InterPro" id="IPR017853">
    <property type="entry name" value="GH"/>
</dbReference>
<keyword evidence="1" id="KW-0378">Hydrolase</keyword>
<evidence type="ECO:0000256" key="1">
    <source>
        <dbReference type="ARBA" id="ARBA00022801"/>
    </source>
</evidence>
<sequence length="804" mass="88654">MATMHFRGALGLGLVLVCGGLLRADDATIDLARAVVVEPATATAAEKRAVRLLVDDVARRSGVTWPVVQTWPDDAPAVVAVGAYAAVADLAGPRGGAFANLPRSIGPEGYRIHTEPGQGKPAVLVAGVDSRGVLFGAGRLLRELRTSKGRIALPASFQIATSPKYPLRGHQLGYRPKTNSYDAWDLPRWERYIRDLAIFGANAVELLPPRTDDDAYSPHFPLPPMEMMVGMSKLLDDYGLDVWVWYPAMDPDYSKPEAVEAELKQWDEVLSKLPRVDAVFVPGGDPGHTPPKVLMPFLERVAGVLHRSHPKAALWVSPQGFNQEWTDEFVAILKQEPAWLAGVVHGPQVRLSMSDLRKAVPARYPIRAYPDITHNQQCQFPAPDWDLAFSNCEGRESINPRPTQQAAIFKYYQPGTIGSLTYSEGCNDDVNKCVWSALGWDPDADVAEILRQYARAYIDDAQADRFAEGLLGLERNWRGPIATNPSIDKTLNLFRDLENEAGLATRANWRFQQAVYRAYYDAYVRDRRAVEQDQEKQAYDVLRKYSSLGAGAAVEQADAILAKAAAEPFAGPLKARLRALAEDLFLSIGMQLSVPLYDAIGVDRGANLDTIDVPLNDRLWLRARLAELKRNPNEAEQADGVRAIVERTDPGPGGFYDDLGDLARQPHLVRPVDYADDPDFRRSPVVGFGTRAGWPVAWSQNAQIVYDAPVQVHYDGLDPKAAYRVKVVYAGDSFRNKLRLDADGEVVHDWLQKPVNPAPLEFAVPAKATADGSLTLSWRQEPGKGANGRGNQIAEVWLLRNGSR</sequence>
<keyword evidence="3" id="KW-1185">Reference proteome</keyword>
<dbReference type="KEGG" id="pbor:BSF38_05615"/>
<dbReference type="InterPro" id="IPR029018">
    <property type="entry name" value="Hex-like_dom2"/>
</dbReference>
<dbReference type="Proteomes" id="UP000186309">
    <property type="component" value="Chromosome"/>
</dbReference>
<dbReference type="SUPFAM" id="SSF55545">
    <property type="entry name" value="beta-N-acetylhexosaminidase-like domain"/>
    <property type="match status" value="1"/>
</dbReference>
<gene>
    <name evidence="2" type="ORF">BSF38_05615</name>
</gene>
<dbReference type="Gene3D" id="3.30.379.10">
    <property type="entry name" value="Chitobiase/beta-hexosaminidase domain 2-like"/>
    <property type="match status" value="1"/>
</dbReference>
<proteinExistence type="predicted"/>
<dbReference type="GO" id="GO:0016787">
    <property type="term" value="F:hydrolase activity"/>
    <property type="evidence" value="ECO:0007669"/>
    <property type="project" value="UniProtKB-KW"/>
</dbReference>
<dbReference type="RefSeq" id="WP_210405658.1">
    <property type="nucleotide sequence ID" value="NZ_CP019082.1"/>
</dbReference>
<reference evidence="3" key="1">
    <citation type="submission" date="2016-12" db="EMBL/GenBank/DDBJ databases">
        <title>Comparative genomics of four Isosphaeraceae planctomycetes: a common pool of plasmids and glycoside hydrolase genes.</title>
        <authorList>
            <person name="Ivanova A."/>
        </authorList>
    </citation>
    <scope>NUCLEOTIDE SEQUENCE [LARGE SCALE GENOMIC DNA]</scope>
    <source>
        <strain evidence="3">PX4</strain>
    </source>
</reference>
<dbReference type="GO" id="GO:0005975">
    <property type="term" value="P:carbohydrate metabolic process"/>
    <property type="evidence" value="ECO:0007669"/>
    <property type="project" value="UniProtKB-ARBA"/>
</dbReference>
<organism evidence="2 3">
    <name type="scientific">Paludisphaera borealis</name>
    <dbReference type="NCBI Taxonomy" id="1387353"/>
    <lineage>
        <taxon>Bacteria</taxon>
        <taxon>Pseudomonadati</taxon>
        <taxon>Planctomycetota</taxon>
        <taxon>Planctomycetia</taxon>
        <taxon>Isosphaerales</taxon>
        <taxon>Isosphaeraceae</taxon>
        <taxon>Paludisphaera</taxon>
    </lineage>
</organism>
<evidence type="ECO:0000313" key="2">
    <source>
        <dbReference type="EMBL" id="APW64026.1"/>
    </source>
</evidence>
<protein>
    <recommendedName>
        <fullName evidence="4">Beta-hexosaminidase bacterial type N-terminal domain-containing protein</fullName>
    </recommendedName>
</protein>
<dbReference type="SUPFAM" id="SSF51445">
    <property type="entry name" value="(Trans)glycosidases"/>
    <property type="match status" value="1"/>
</dbReference>